<dbReference type="Pfam" id="PF14441">
    <property type="entry name" value="OTT_1508_deam"/>
    <property type="match status" value="1"/>
</dbReference>
<protein>
    <submittedName>
        <fullName evidence="2">Uncharacterized protein</fullName>
    </submittedName>
</protein>
<dbReference type="STRING" id="1231657.A0A1Y1YH91"/>
<comment type="caution">
    <text evidence="2">The sequence shown here is derived from an EMBL/GenBank/DDBJ whole genome shotgun (WGS) entry which is preliminary data.</text>
</comment>
<evidence type="ECO:0000313" key="2">
    <source>
        <dbReference type="EMBL" id="ORX97390.1"/>
    </source>
</evidence>
<dbReference type="Proteomes" id="UP000193144">
    <property type="component" value="Unassembled WGS sequence"/>
</dbReference>
<feature type="region of interest" description="Disordered" evidence="1">
    <location>
        <begin position="1"/>
        <end position="29"/>
    </location>
</feature>
<dbReference type="OrthoDB" id="3251507at2759"/>
<evidence type="ECO:0000313" key="3">
    <source>
        <dbReference type="Proteomes" id="UP000193144"/>
    </source>
</evidence>
<dbReference type="InterPro" id="IPR027796">
    <property type="entry name" value="OTT_1508_deam-like"/>
</dbReference>
<gene>
    <name evidence="2" type="ORF">BCR34DRAFT_628607</name>
</gene>
<name>A0A1Y1YH91_9PLEO</name>
<accession>A0A1Y1YH91</accession>
<dbReference type="PANTHER" id="PTHR42037">
    <property type="match status" value="1"/>
</dbReference>
<dbReference type="PANTHER" id="PTHR42037:SF1">
    <property type="match status" value="1"/>
</dbReference>
<proteinExistence type="predicted"/>
<keyword evidence="3" id="KW-1185">Reference proteome</keyword>
<reference evidence="2 3" key="1">
    <citation type="submission" date="2016-07" db="EMBL/GenBank/DDBJ databases">
        <title>Pervasive Adenine N6-methylation of Active Genes in Fungi.</title>
        <authorList>
            <consortium name="DOE Joint Genome Institute"/>
            <person name="Mondo S.J."/>
            <person name="Dannebaum R.O."/>
            <person name="Kuo R.C."/>
            <person name="Labutti K."/>
            <person name="Haridas S."/>
            <person name="Kuo A."/>
            <person name="Salamov A."/>
            <person name="Ahrendt S.R."/>
            <person name="Lipzen A."/>
            <person name="Sullivan W."/>
            <person name="Andreopoulos W.B."/>
            <person name="Clum A."/>
            <person name="Lindquist E."/>
            <person name="Daum C."/>
            <person name="Ramamoorthy G.K."/>
            <person name="Gryganskyi A."/>
            <person name="Culley D."/>
            <person name="Magnuson J.K."/>
            <person name="James T.Y."/>
            <person name="O'Malley M.A."/>
            <person name="Stajich J.E."/>
            <person name="Spatafora J.W."/>
            <person name="Visel A."/>
            <person name="Grigoriev I.V."/>
        </authorList>
    </citation>
    <scope>NUCLEOTIDE SEQUENCE [LARGE SCALE GENOMIC DNA]</scope>
    <source>
        <strain evidence="2 3">CBS 115471</strain>
    </source>
</reference>
<evidence type="ECO:0000256" key="1">
    <source>
        <dbReference type="SAM" id="MobiDB-lite"/>
    </source>
</evidence>
<dbReference type="AlphaFoldDB" id="A0A1Y1YH91"/>
<feature type="region of interest" description="Disordered" evidence="1">
    <location>
        <begin position="485"/>
        <end position="507"/>
    </location>
</feature>
<organism evidence="2 3">
    <name type="scientific">Clohesyomyces aquaticus</name>
    <dbReference type="NCBI Taxonomy" id="1231657"/>
    <lineage>
        <taxon>Eukaryota</taxon>
        <taxon>Fungi</taxon>
        <taxon>Dikarya</taxon>
        <taxon>Ascomycota</taxon>
        <taxon>Pezizomycotina</taxon>
        <taxon>Dothideomycetes</taxon>
        <taxon>Pleosporomycetidae</taxon>
        <taxon>Pleosporales</taxon>
        <taxon>Lindgomycetaceae</taxon>
        <taxon>Clohesyomyces</taxon>
    </lineage>
</organism>
<sequence>MAKKRKHRKDSSSSGSPEGQSPPSPDKSCLGLRKRQLSRFYEPLVLLYTLGSTRGEHTNSGLSIQDNVSLLSMRDVRRRFLTELAYMCDYDKGGGTVTSIGLESTPQKHVFWVASNKCPKRKIVPFLESLLVNINRISTATARHGPQEAEEVAAQCVSFATLRVKKYQILLRPLLRACLKWLAKAERDKDGLEEWLRCWELQGSHMALCRLAYESRKSDYMRTLARLSAEPLHKSSRDAMHNTFRLVRHYIGRLGHHFRAADVLLSCASKLPELFDTYEVRGISTPQGFAVPQVGGMTRLESIIVRMLPAKSPDLDRYQQALAEMDSKYHLSSRVRENYTKYTDAKSKPRVHAEIQVLEHFFSRSLSFPDADPFIACSKPACFCCLLYFRNHPGHFVEPASHRKIYLTWRPPDLNADNNSPSPEHLRDILNAMVKDIRKEALRQIDEKSGPHAWHADSLTGITKSTVYEQGLKTLEDPGETFVRAGEEVEDSKSLQSTPKARAFSDH</sequence>
<dbReference type="EMBL" id="MCFA01000235">
    <property type="protein sequence ID" value="ORX97390.1"/>
    <property type="molecule type" value="Genomic_DNA"/>
</dbReference>